<sequence length="77" mass="8523">MASLLHLLLPAPRHTAYALLDANGTCLAFKHCSQAPEGDGWVQVQEVQLAWLGHALPDDARVCKPTSRRWHQRILAA</sequence>
<evidence type="ECO:0000313" key="1">
    <source>
        <dbReference type="EMBL" id="QPH48404.1"/>
    </source>
</evidence>
<dbReference type="EMBL" id="CP064946">
    <property type="protein sequence ID" value="QPH48404.1"/>
    <property type="molecule type" value="Genomic_DNA"/>
</dbReference>
<reference evidence="1 2" key="1">
    <citation type="submission" date="2020-11" db="EMBL/GenBank/DDBJ databases">
        <title>Pseudomonas fulva producing VIM-24.</title>
        <authorList>
            <person name="Liu S."/>
        </authorList>
    </citation>
    <scope>NUCLEOTIDE SEQUENCE [LARGE SCALE GENOMIC DNA]</scope>
    <source>
        <strain evidence="1 2">ZDHY414</strain>
    </source>
</reference>
<protein>
    <submittedName>
        <fullName evidence="1">Uncharacterized protein</fullName>
    </submittedName>
</protein>
<dbReference type="AlphaFoldDB" id="A0A2L1WHB5"/>
<accession>A0A2L1WHB5</accession>
<dbReference type="RefSeq" id="WP_027916610.1">
    <property type="nucleotide sequence ID" value="NZ_BQHM01000032.1"/>
</dbReference>
<dbReference type="GeneID" id="93443709"/>
<evidence type="ECO:0000313" key="2">
    <source>
        <dbReference type="Proteomes" id="UP000594430"/>
    </source>
</evidence>
<organism evidence="1 2">
    <name type="scientific">Pseudomonas fulva</name>
    <dbReference type="NCBI Taxonomy" id="47880"/>
    <lineage>
        <taxon>Bacteria</taxon>
        <taxon>Pseudomonadati</taxon>
        <taxon>Pseudomonadota</taxon>
        <taxon>Gammaproteobacteria</taxon>
        <taxon>Pseudomonadales</taxon>
        <taxon>Pseudomonadaceae</taxon>
        <taxon>Pseudomonas</taxon>
    </lineage>
</organism>
<proteinExistence type="predicted"/>
<gene>
    <name evidence="1" type="ORF">IZU98_18740</name>
</gene>
<dbReference type="Proteomes" id="UP000594430">
    <property type="component" value="Chromosome"/>
</dbReference>
<name>A0A2L1WHB5_9PSED</name>